<evidence type="ECO:0000256" key="3">
    <source>
        <dbReference type="ARBA" id="ARBA00013085"/>
    </source>
</evidence>
<dbReference type="Proteomes" id="UP000279841">
    <property type="component" value="Chromosome"/>
</dbReference>
<dbReference type="Gene3D" id="3.20.20.140">
    <property type="entry name" value="Metal-dependent hydrolases"/>
    <property type="match status" value="1"/>
</dbReference>
<dbReference type="PANTHER" id="PTHR21039">
    <property type="entry name" value="HISTIDINOL PHOSPHATASE-RELATED"/>
    <property type="match status" value="1"/>
</dbReference>
<dbReference type="GO" id="GO:0005737">
    <property type="term" value="C:cytoplasm"/>
    <property type="evidence" value="ECO:0007669"/>
    <property type="project" value="TreeGrafter"/>
</dbReference>
<dbReference type="EMBL" id="AP024926">
    <property type="protein sequence ID" value="BCZ85866.1"/>
    <property type="molecule type" value="Genomic_DNA"/>
</dbReference>
<evidence type="ECO:0000313" key="12">
    <source>
        <dbReference type="Proteomes" id="UP000279841"/>
    </source>
</evidence>
<evidence type="ECO:0000256" key="1">
    <source>
        <dbReference type="ARBA" id="ARBA00004970"/>
    </source>
</evidence>
<reference evidence="11 12" key="1">
    <citation type="submission" date="2018-10" db="EMBL/GenBank/DDBJ databases">
        <authorList>
            <person name="Peiro R."/>
            <person name="Begona"/>
            <person name="Cbmso G."/>
            <person name="Lopez M."/>
            <person name="Gonzalez S."/>
            <person name="Sacristan E."/>
            <person name="Castillo E."/>
        </authorList>
    </citation>
    <scope>NUCLEOTIDE SEQUENCE [LARGE SCALE GENOMIC DNA]</scope>
    <source>
        <strain evidence="11">TTHNAR1</strain>
    </source>
</reference>
<feature type="domain" description="Polymerase/histidinol phosphatase N-terminal" evidence="9">
    <location>
        <begin position="2"/>
        <end position="85"/>
    </location>
</feature>
<dbReference type="CDD" id="cd12110">
    <property type="entry name" value="PHP_HisPPase_Hisj_like"/>
    <property type="match status" value="1"/>
</dbReference>
<dbReference type="EMBL" id="LR027517">
    <property type="protein sequence ID" value="VCU54066.1"/>
    <property type="molecule type" value="Genomic_DNA"/>
</dbReference>
<dbReference type="Pfam" id="PF13263">
    <property type="entry name" value="PHP_C"/>
    <property type="match status" value="1"/>
</dbReference>
<dbReference type="AlphaFoldDB" id="A0A3P4ATZ5"/>
<dbReference type="InterPro" id="IPR004013">
    <property type="entry name" value="PHP_dom"/>
</dbReference>
<dbReference type="GO" id="GO:0004401">
    <property type="term" value="F:histidinol-phosphatase activity"/>
    <property type="evidence" value="ECO:0007669"/>
    <property type="project" value="UniProtKB-UniRule"/>
</dbReference>
<dbReference type="SUPFAM" id="SSF89550">
    <property type="entry name" value="PHP domain-like"/>
    <property type="match status" value="1"/>
</dbReference>
<evidence type="ECO:0000256" key="4">
    <source>
        <dbReference type="ARBA" id="ARBA00022605"/>
    </source>
</evidence>
<evidence type="ECO:0000256" key="6">
    <source>
        <dbReference type="ARBA" id="ARBA00023102"/>
    </source>
</evidence>
<comment type="similarity">
    <text evidence="2 8">Belongs to the PHP hydrolase family. HisK subfamily.</text>
</comment>
<keyword evidence="6 8" id="KW-0368">Histidine biosynthesis</keyword>
<dbReference type="UniPathway" id="UPA00031">
    <property type="reaction ID" value="UER00013"/>
</dbReference>
<evidence type="ECO:0000256" key="7">
    <source>
        <dbReference type="ARBA" id="ARBA00049158"/>
    </source>
</evidence>
<dbReference type="InterPro" id="IPR016195">
    <property type="entry name" value="Pol/histidinol_Pase-like"/>
</dbReference>
<dbReference type="SMART" id="SM00481">
    <property type="entry name" value="POLIIIAc"/>
    <property type="match status" value="1"/>
</dbReference>
<dbReference type="InterPro" id="IPR003141">
    <property type="entry name" value="Pol/His_phosphatase_N"/>
</dbReference>
<accession>A0A3P4ATZ5</accession>
<evidence type="ECO:0000259" key="9">
    <source>
        <dbReference type="SMART" id="SM00481"/>
    </source>
</evidence>
<comment type="catalytic activity">
    <reaction evidence="7 8">
        <text>L-histidinol phosphate + H2O = L-histidinol + phosphate</text>
        <dbReference type="Rhea" id="RHEA:14465"/>
        <dbReference type="ChEBI" id="CHEBI:15377"/>
        <dbReference type="ChEBI" id="CHEBI:43474"/>
        <dbReference type="ChEBI" id="CHEBI:57699"/>
        <dbReference type="ChEBI" id="CHEBI:57980"/>
        <dbReference type="EC" id="3.1.3.15"/>
    </reaction>
</comment>
<dbReference type="RefSeq" id="WP_124105209.1">
    <property type="nucleotide sequence ID" value="NZ_AP019792.1"/>
</dbReference>
<sequence length="267" mass="29890">MVDSHVHTPLCGHAEGHPEAYLEEARAKGLKGVVFTDHSPMPPWYDPGSRMRLEALPFYLLALERVRERAQDLYVGIGLEADFHPGTEGFVAQLLRRYPFDYVIGSVHYLGAWPLDHPDHQEEYAWRDLKEVFRAYFQEVEKAARSGLFHAIGHLDLPKKFGHRLPEEALLELAEPALRAVAEAGLFLDVNTAGLRRPAKEVYPAPALLRRARELGIGLVLGSDAHRPEEVGFAFPEVQALLAGLGFREAYYFVEGSPVAYPLSRAS</sequence>
<comment type="pathway">
    <text evidence="1 8">Amino-acid biosynthesis; L-histidine biosynthesis; L-histidine from 5-phospho-alpha-D-ribose 1-diphosphate: step 8/9.</text>
</comment>
<evidence type="ECO:0000256" key="8">
    <source>
        <dbReference type="RuleBase" id="RU366003"/>
    </source>
</evidence>
<gene>
    <name evidence="11" type="primary">hisK</name>
    <name evidence="10" type="ORF">TthAA11_00480</name>
    <name evidence="11" type="ORF">TTHN1_01864</name>
</gene>
<dbReference type="InterPro" id="IPR010140">
    <property type="entry name" value="Histidinol_P_phosphatase_HisJ"/>
</dbReference>
<dbReference type="Proteomes" id="UP000825379">
    <property type="component" value="Chromosome"/>
</dbReference>
<dbReference type="PANTHER" id="PTHR21039:SF0">
    <property type="entry name" value="HISTIDINOL-PHOSPHATASE"/>
    <property type="match status" value="1"/>
</dbReference>
<dbReference type="NCBIfam" id="NF005596">
    <property type="entry name" value="PRK07328.1"/>
    <property type="match status" value="1"/>
</dbReference>
<dbReference type="NCBIfam" id="TIGR01856">
    <property type="entry name" value="hisJ_fam"/>
    <property type="match status" value="1"/>
</dbReference>
<dbReference type="GO" id="GO:0000105">
    <property type="term" value="P:L-histidine biosynthetic process"/>
    <property type="evidence" value="ECO:0007669"/>
    <property type="project" value="UniProtKB-UniRule"/>
</dbReference>
<organism evidence="11 12">
    <name type="scientific">Thermus thermophilus</name>
    <dbReference type="NCBI Taxonomy" id="274"/>
    <lineage>
        <taxon>Bacteria</taxon>
        <taxon>Thermotogati</taxon>
        <taxon>Deinococcota</taxon>
        <taxon>Deinococci</taxon>
        <taxon>Thermales</taxon>
        <taxon>Thermaceae</taxon>
        <taxon>Thermus</taxon>
    </lineage>
</organism>
<keyword evidence="4 8" id="KW-0028">Amino-acid biosynthesis</keyword>
<proteinExistence type="inferred from homology"/>
<reference evidence="10" key="2">
    <citation type="submission" date="2021-07" db="EMBL/GenBank/DDBJ databases">
        <title>Complete genome sequences of four Thermus thermophilus strains isolated from Arima Hot Spring in Japan.</title>
        <authorList>
            <person name="Tomariguchi N."/>
            <person name="Ueno Y."/>
            <person name="Miyazaki K."/>
        </authorList>
    </citation>
    <scope>NUCLEOTIDE SEQUENCE</scope>
    <source>
        <strain evidence="10">AA1-1</strain>
    </source>
</reference>
<name>A0A3P4ATZ5_THETH</name>
<evidence type="ECO:0000313" key="11">
    <source>
        <dbReference type="EMBL" id="VCU54066.1"/>
    </source>
</evidence>
<keyword evidence="5 8" id="KW-0378">Hydrolase</keyword>
<dbReference type="Pfam" id="PF02811">
    <property type="entry name" value="PHP"/>
    <property type="match status" value="1"/>
</dbReference>
<protein>
    <recommendedName>
        <fullName evidence="3 8">Histidinol-phosphatase</fullName>
        <shortName evidence="8">HolPase</shortName>
        <ecNumber evidence="3 8">3.1.3.15</ecNumber>
    </recommendedName>
</protein>
<dbReference type="EC" id="3.1.3.15" evidence="3 8"/>
<evidence type="ECO:0000256" key="2">
    <source>
        <dbReference type="ARBA" id="ARBA00009152"/>
    </source>
</evidence>
<evidence type="ECO:0000256" key="5">
    <source>
        <dbReference type="ARBA" id="ARBA00022801"/>
    </source>
</evidence>
<evidence type="ECO:0000313" key="10">
    <source>
        <dbReference type="EMBL" id="BCZ85866.1"/>
    </source>
</evidence>